<gene>
    <name evidence="2" type="ORF">SDC9_145957</name>
</gene>
<feature type="transmembrane region" description="Helical" evidence="1">
    <location>
        <begin position="12"/>
        <end position="33"/>
    </location>
</feature>
<keyword evidence="1" id="KW-0812">Transmembrane</keyword>
<name>A0A645EA08_9ZZZZ</name>
<dbReference type="AlphaFoldDB" id="A0A645EA08"/>
<accession>A0A645EA08</accession>
<keyword evidence="1" id="KW-0472">Membrane</keyword>
<sequence length="138" mass="16085">MALCQQVHKHILTIVGVLVFIHHDISKLILIILKHIRIILKKLHCLKKYIIKIQGIICHQLFLVERVYISHLLKPEVPSISIHEPAGRHELILGFGYGGQHLLRRKILFIIVQLLQTFLDDLYLVVRIKYDKILLIAI</sequence>
<comment type="caution">
    <text evidence="2">The sequence shown here is derived from an EMBL/GenBank/DDBJ whole genome shotgun (WGS) entry which is preliminary data.</text>
</comment>
<evidence type="ECO:0000256" key="1">
    <source>
        <dbReference type="SAM" id="Phobius"/>
    </source>
</evidence>
<dbReference type="EMBL" id="VSSQ01044900">
    <property type="protein sequence ID" value="MPM98767.1"/>
    <property type="molecule type" value="Genomic_DNA"/>
</dbReference>
<proteinExistence type="predicted"/>
<organism evidence="2">
    <name type="scientific">bioreactor metagenome</name>
    <dbReference type="NCBI Taxonomy" id="1076179"/>
    <lineage>
        <taxon>unclassified sequences</taxon>
        <taxon>metagenomes</taxon>
        <taxon>ecological metagenomes</taxon>
    </lineage>
</organism>
<evidence type="ECO:0000313" key="2">
    <source>
        <dbReference type="EMBL" id="MPM98767.1"/>
    </source>
</evidence>
<keyword evidence="1" id="KW-1133">Transmembrane helix</keyword>
<reference evidence="2" key="1">
    <citation type="submission" date="2019-08" db="EMBL/GenBank/DDBJ databases">
        <authorList>
            <person name="Kucharzyk K."/>
            <person name="Murdoch R.W."/>
            <person name="Higgins S."/>
            <person name="Loffler F."/>
        </authorList>
    </citation>
    <scope>NUCLEOTIDE SEQUENCE</scope>
</reference>
<protein>
    <submittedName>
        <fullName evidence="2">Uncharacterized protein</fullName>
    </submittedName>
</protein>